<keyword evidence="3" id="KW-1185">Reference proteome</keyword>
<evidence type="ECO:0000256" key="1">
    <source>
        <dbReference type="SAM" id="Phobius"/>
    </source>
</evidence>
<keyword evidence="1" id="KW-0812">Transmembrane</keyword>
<gene>
    <name evidence="2" type="ORF">GHT06_008713</name>
</gene>
<protein>
    <recommendedName>
        <fullName evidence="4">Phosphatidylinositol N-acetylglucosaminyltransferase subunit H</fullName>
    </recommendedName>
</protein>
<dbReference type="Proteomes" id="UP000820818">
    <property type="component" value="Linkage Group LG1"/>
</dbReference>
<accession>A0AAD5L2R5</accession>
<reference evidence="2 3" key="1">
    <citation type="submission" date="2022-05" db="EMBL/GenBank/DDBJ databases">
        <title>A multi-omics perspective on studying reproductive biology in Daphnia sinensis.</title>
        <authorList>
            <person name="Jia J."/>
        </authorList>
    </citation>
    <scope>NUCLEOTIDE SEQUENCE [LARGE SCALE GENOMIC DNA]</scope>
    <source>
        <strain evidence="2 3">WSL</strain>
    </source>
</reference>
<dbReference type="EMBL" id="WJBH02000001">
    <property type="protein sequence ID" value="KAI9564972.1"/>
    <property type="molecule type" value="Genomic_DNA"/>
</dbReference>
<feature type="transmembrane region" description="Helical" evidence="1">
    <location>
        <begin position="63"/>
        <end position="82"/>
    </location>
</feature>
<comment type="caution">
    <text evidence="2">The sequence shown here is derived from an EMBL/GenBank/DDBJ whole genome shotgun (WGS) entry which is preliminary data.</text>
</comment>
<keyword evidence="1" id="KW-1133">Transmembrane helix</keyword>
<keyword evidence="1" id="KW-0472">Membrane</keyword>
<organism evidence="2 3">
    <name type="scientific">Daphnia sinensis</name>
    <dbReference type="NCBI Taxonomy" id="1820382"/>
    <lineage>
        <taxon>Eukaryota</taxon>
        <taxon>Metazoa</taxon>
        <taxon>Ecdysozoa</taxon>
        <taxon>Arthropoda</taxon>
        <taxon>Crustacea</taxon>
        <taxon>Branchiopoda</taxon>
        <taxon>Diplostraca</taxon>
        <taxon>Cladocera</taxon>
        <taxon>Anomopoda</taxon>
        <taxon>Daphniidae</taxon>
        <taxon>Daphnia</taxon>
        <taxon>Daphnia similis group</taxon>
    </lineage>
</organism>
<evidence type="ECO:0000313" key="2">
    <source>
        <dbReference type="EMBL" id="KAI9564972.1"/>
    </source>
</evidence>
<name>A0AAD5L2R5_9CRUS</name>
<sequence length="99" mass="11428">MIDDNARYLNIYGSQLKVQYYSGTIFEEYVIDSQPFHFERWISCTVCFTAIFLHLGLHHHHTHVLSILCFILAILALIKLHTKVKKGTCCGRTELVSSE</sequence>
<evidence type="ECO:0000313" key="3">
    <source>
        <dbReference type="Proteomes" id="UP000820818"/>
    </source>
</evidence>
<evidence type="ECO:0008006" key="4">
    <source>
        <dbReference type="Google" id="ProtNLM"/>
    </source>
</evidence>
<dbReference type="AlphaFoldDB" id="A0AAD5L2R5"/>
<proteinExistence type="predicted"/>